<dbReference type="InterPro" id="IPR009875">
    <property type="entry name" value="PilZ_domain"/>
</dbReference>
<evidence type="ECO:0000256" key="5">
    <source>
        <dbReference type="SAM" id="Coils"/>
    </source>
</evidence>
<evidence type="ECO:0000256" key="1">
    <source>
        <dbReference type="ARBA" id="ARBA00022553"/>
    </source>
</evidence>
<dbReference type="InterPro" id="IPR001789">
    <property type="entry name" value="Sig_transdc_resp-reg_receiver"/>
</dbReference>
<dbReference type="SMART" id="SM00065">
    <property type="entry name" value="GAF"/>
    <property type="match status" value="1"/>
</dbReference>
<dbReference type="PANTHER" id="PTHR44591">
    <property type="entry name" value="STRESS RESPONSE REGULATOR PROTEIN 1"/>
    <property type="match status" value="1"/>
</dbReference>
<dbReference type="Pfam" id="PF07238">
    <property type="entry name" value="PilZ"/>
    <property type="match status" value="1"/>
</dbReference>
<organism evidence="7 8">
    <name type="scientific">Desulfuromonas versatilis</name>
    <dbReference type="NCBI Taxonomy" id="2802975"/>
    <lineage>
        <taxon>Bacteria</taxon>
        <taxon>Pseudomonadati</taxon>
        <taxon>Thermodesulfobacteriota</taxon>
        <taxon>Desulfuromonadia</taxon>
        <taxon>Desulfuromonadales</taxon>
        <taxon>Desulfuromonadaceae</taxon>
        <taxon>Desulfuromonas</taxon>
    </lineage>
</organism>
<sequence length="450" mass="49122">MATILLVDDVKLFLELEKSFLEGAGHRVVTAANGEEALAGLVEAEPDLLLLDLYMPGRDGDEICRELRASTRWRDLPVIMVTAAGKEEEIGRCLAAGCDDYITKPVNKNDLLEKVQRVLGGVRGRTATRVPATLRVQLKSRDKSLSATARDISRNGIYVKSSTSLAVGSPVELRLELPDGRQLPVLGKVKRVQEGPEGGMGIYFVAPEPQGVRALEELVNQGLESPEPAAQGVAEQVSDPRFLALEDENRRLRRRIAELETENREFAEQIVQIEEINNNLTNLYVASSRLHSVLDRGQVVEIIKEVVINFVGAEKFALLLQEKDSSRLRLEAAEGFEGAEFPEVSAGEGILGSVAAGGPTFLLEGSVVQGSDDPAAPLAAVPLKIHDQTTGVLAIYRLFVQKEKFAPVDHQLFSMMAEHAATALFSSGLYEASERKRETYKGFVDLLLKG</sequence>
<keyword evidence="8" id="KW-1185">Reference proteome</keyword>
<feature type="modified residue" description="4-aspartylphosphate" evidence="4">
    <location>
        <position position="52"/>
    </location>
</feature>
<name>A0ABM8HWL9_9BACT</name>
<evidence type="ECO:0000313" key="7">
    <source>
        <dbReference type="EMBL" id="BCR06732.1"/>
    </source>
</evidence>
<dbReference type="PANTHER" id="PTHR44591:SF20">
    <property type="entry name" value="PROTEIN PILH"/>
    <property type="match status" value="1"/>
</dbReference>
<evidence type="ECO:0000256" key="4">
    <source>
        <dbReference type="PROSITE-ProRule" id="PRU00169"/>
    </source>
</evidence>
<dbReference type="RefSeq" id="WP_221250114.1">
    <property type="nucleotide sequence ID" value="NZ_AP024355.1"/>
</dbReference>
<reference evidence="7 8" key="1">
    <citation type="journal article" date="2016" name="C (Basel)">
        <title>Selective Growth of and Electricity Production by Marine Exoelectrogenic Bacteria in Self-Aggregated Hydrogel of Microbially Reduced Graphene Oxide.</title>
        <authorList>
            <person name="Yoshida N."/>
            <person name="Goto Y."/>
            <person name="Miyata Y."/>
        </authorList>
    </citation>
    <scope>NUCLEOTIDE SEQUENCE [LARGE SCALE GENOMIC DNA]</scope>
    <source>
        <strain evidence="7 8">NIT-T3</strain>
    </source>
</reference>
<dbReference type="Gene3D" id="3.40.50.2300">
    <property type="match status" value="1"/>
</dbReference>
<dbReference type="Gene3D" id="2.40.10.220">
    <property type="entry name" value="predicted glycosyltransferase like domains"/>
    <property type="match status" value="1"/>
</dbReference>
<protein>
    <recommendedName>
        <fullName evidence="6">Response regulatory domain-containing protein</fullName>
    </recommendedName>
</protein>
<dbReference type="InterPro" id="IPR050595">
    <property type="entry name" value="Bact_response_regulator"/>
</dbReference>
<dbReference type="EMBL" id="AP024355">
    <property type="protein sequence ID" value="BCR06732.1"/>
    <property type="molecule type" value="Genomic_DNA"/>
</dbReference>
<dbReference type="Pfam" id="PF13492">
    <property type="entry name" value="GAF_3"/>
    <property type="match status" value="1"/>
</dbReference>
<dbReference type="InterPro" id="IPR029016">
    <property type="entry name" value="GAF-like_dom_sf"/>
</dbReference>
<dbReference type="PROSITE" id="PS50110">
    <property type="entry name" value="RESPONSE_REGULATORY"/>
    <property type="match status" value="1"/>
</dbReference>
<dbReference type="InterPro" id="IPR011006">
    <property type="entry name" value="CheY-like_superfamily"/>
</dbReference>
<dbReference type="SMART" id="SM00448">
    <property type="entry name" value="REC"/>
    <property type="match status" value="1"/>
</dbReference>
<dbReference type="SUPFAM" id="SSF141371">
    <property type="entry name" value="PilZ domain-like"/>
    <property type="match status" value="1"/>
</dbReference>
<proteinExistence type="predicted"/>
<dbReference type="Pfam" id="PF00072">
    <property type="entry name" value="Response_reg"/>
    <property type="match status" value="1"/>
</dbReference>
<dbReference type="SUPFAM" id="SSF55781">
    <property type="entry name" value="GAF domain-like"/>
    <property type="match status" value="1"/>
</dbReference>
<gene>
    <name evidence="7" type="ORF">DESUT3_38010</name>
</gene>
<keyword evidence="3" id="KW-0418">Kinase</keyword>
<dbReference type="InterPro" id="IPR003018">
    <property type="entry name" value="GAF"/>
</dbReference>
<dbReference type="Gene3D" id="3.30.450.40">
    <property type="match status" value="1"/>
</dbReference>
<evidence type="ECO:0000259" key="6">
    <source>
        <dbReference type="PROSITE" id="PS50110"/>
    </source>
</evidence>
<evidence type="ECO:0000313" key="8">
    <source>
        <dbReference type="Proteomes" id="UP001319827"/>
    </source>
</evidence>
<feature type="coiled-coil region" evidence="5">
    <location>
        <begin position="242"/>
        <end position="279"/>
    </location>
</feature>
<keyword evidence="2" id="KW-0808">Transferase</keyword>
<keyword evidence="1 4" id="KW-0597">Phosphoprotein</keyword>
<dbReference type="SUPFAM" id="SSF52172">
    <property type="entry name" value="CheY-like"/>
    <property type="match status" value="1"/>
</dbReference>
<feature type="domain" description="Response regulatory" evidence="6">
    <location>
        <begin position="3"/>
        <end position="119"/>
    </location>
</feature>
<evidence type="ECO:0000256" key="3">
    <source>
        <dbReference type="ARBA" id="ARBA00022777"/>
    </source>
</evidence>
<evidence type="ECO:0000256" key="2">
    <source>
        <dbReference type="ARBA" id="ARBA00022679"/>
    </source>
</evidence>
<reference evidence="7 8" key="2">
    <citation type="journal article" date="2021" name="Int. J. Syst. Evol. Microbiol.">
        <title>Isolation and Polyphasic Characterization of Desulfuromonas versatilis sp. Nov., an Electrogenic Bacteria Capable of Versatile Metabolism Isolated from a Graphene Oxide-Reducing Enrichment Culture.</title>
        <authorList>
            <person name="Xie L."/>
            <person name="Yoshida N."/>
            <person name="Ishii S."/>
            <person name="Meng L."/>
        </authorList>
    </citation>
    <scope>NUCLEOTIDE SEQUENCE [LARGE SCALE GENOMIC DNA]</scope>
    <source>
        <strain evidence="7 8">NIT-T3</strain>
    </source>
</reference>
<dbReference type="CDD" id="cd17574">
    <property type="entry name" value="REC_OmpR"/>
    <property type="match status" value="1"/>
</dbReference>
<keyword evidence="5" id="KW-0175">Coiled coil</keyword>
<accession>A0ABM8HWL9</accession>
<dbReference type="Proteomes" id="UP001319827">
    <property type="component" value="Chromosome"/>
</dbReference>